<dbReference type="RefSeq" id="WP_123689922.1">
    <property type="nucleotide sequence ID" value="NZ_AP019700.1"/>
</dbReference>
<evidence type="ECO:0000313" key="2">
    <source>
        <dbReference type="EMBL" id="ROP90508.1"/>
    </source>
</evidence>
<gene>
    <name evidence="2" type="ORF">EDC65_2357</name>
</gene>
<dbReference type="OrthoDB" id="7376415at2"/>
<sequence length="78" mass="8682">MASPSLSPARGPGLAPSVGTLAIRPGNLLTRLFAGLVDWNDRYRQRVHLAQMDDRMLRDLGLTRSQALGEHDKPFWRG</sequence>
<dbReference type="EMBL" id="RJKX01000014">
    <property type="protein sequence ID" value="ROP90508.1"/>
    <property type="molecule type" value="Genomic_DNA"/>
</dbReference>
<name>A0A3N1LI51_9PROT</name>
<keyword evidence="3" id="KW-1185">Reference proteome</keyword>
<dbReference type="Proteomes" id="UP000278222">
    <property type="component" value="Unassembled WGS sequence"/>
</dbReference>
<reference evidence="2 3" key="1">
    <citation type="submission" date="2018-11" db="EMBL/GenBank/DDBJ databases">
        <title>Genomic Encyclopedia of Type Strains, Phase IV (KMG-IV): sequencing the most valuable type-strain genomes for metagenomic binning, comparative biology and taxonomic classification.</title>
        <authorList>
            <person name="Goeker M."/>
        </authorList>
    </citation>
    <scope>NUCLEOTIDE SEQUENCE [LARGE SCALE GENOMIC DNA]</scope>
    <source>
        <strain evidence="2 3">DSM 5900</strain>
    </source>
</reference>
<dbReference type="Pfam" id="PF06568">
    <property type="entry name" value="YjiS-like"/>
    <property type="match status" value="1"/>
</dbReference>
<evidence type="ECO:0000313" key="3">
    <source>
        <dbReference type="Proteomes" id="UP000278222"/>
    </source>
</evidence>
<organism evidence="2 3">
    <name type="scientific">Stella humosa</name>
    <dbReference type="NCBI Taxonomy" id="94"/>
    <lineage>
        <taxon>Bacteria</taxon>
        <taxon>Pseudomonadati</taxon>
        <taxon>Pseudomonadota</taxon>
        <taxon>Alphaproteobacteria</taxon>
        <taxon>Rhodospirillales</taxon>
        <taxon>Stellaceae</taxon>
        <taxon>Stella</taxon>
    </lineage>
</organism>
<dbReference type="InterPro" id="IPR009506">
    <property type="entry name" value="YjiS-like"/>
</dbReference>
<dbReference type="AlphaFoldDB" id="A0A3N1LI51"/>
<accession>A0A3N1LI51</accession>
<feature type="domain" description="YjiS-like" evidence="1">
    <location>
        <begin position="33"/>
        <end position="67"/>
    </location>
</feature>
<evidence type="ECO:0000259" key="1">
    <source>
        <dbReference type="Pfam" id="PF06568"/>
    </source>
</evidence>
<comment type="caution">
    <text evidence="2">The sequence shown here is derived from an EMBL/GenBank/DDBJ whole genome shotgun (WGS) entry which is preliminary data.</text>
</comment>
<proteinExistence type="predicted"/>
<protein>
    <submittedName>
        <fullName evidence="2">Uncharacterized protein YjiS (DUF1127 family)</fullName>
    </submittedName>
</protein>